<evidence type="ECO:0000256" key="4">
    <source>
        <dbReference type="ARBA" id="ARBA00006929"/>
    </source>
</evidence>
<comment type="function">
    <text evidence="1">Assembles around the rod to form the L-ring and probably protects the motor/basal body from shearing forces during rotation.</text>
</comment>
<evidence type="ECO:0000256" key="2">
    <source>
        <dbReference type="ARBA" id="ARBA00004117"/>
    </source>
</evidence>
<organism evidence="9 10">
    <name type="scientific">Sphingomonas sanguinis</name>
    <dbReference type="NCBI Taxonomy" id="33051"/>
    <lineage>
        <taxon>Bacteria</taxon>
        <taxon>Pseudomonadati</taxon>
        <taxon>Pseudomonadota</taxon>
        <taxon>Alphaproteobacteria</taxon>
        <taxon>Sphingomonadales</taxon>
        <taxon>Sphingomonadaceae</taxon>
        <taxon>Sphingomonas</taxon>
    </lineage>
</organism>
<gene>
    <name evidence="9" type="ORF">N4G62_12290</name>
</gene>
<keyword evidence="6" id="KW-0472">Membrane</keyword>
<evidence type="ECO:0000256" key="8">
    <source>
        <dbReference type="ARBA" id="ARBA00023237"/>
    </source>
</evidence>
<evidence type="ECO:0000313" key="9">
    <source>
        <dbReference type="EMBL" id="MDZ7282807.1"/>
    </source>
</evidence>
<keyword evidence="9" id="KW-0966">Cell projection</keyword>
<evidence type="ECO:0000256" key="6">
    <source>
        <dbReference type="ARBA" id="ARBA00023136"/>
    </source>
</evidence>
<sequence length="183" mass="19181">MILAIALLAAPVPDNLFRGSAWSALANDQRAQALGDAITIVVFQSTDARNSAQNNSRKATDAAAGLDAGAIDERARATLGGGFAGRGEARRSERLVTRLSAVVTQVLPNGDLVVTGRQRMAINGEHTEIGVRGRIRVADIGPDNSVLSSRIADAEIDYGGRGFVTRGSRPGIINRVFSFLGLG</sequence>
<keyword evidence="9" id="KW-0969">Cilium</keyword>
<accession>A0ABU5LS93</accession>
<keyword evidence="9" id="KW-0282">Flagellum</keyword>
<evidence type="ECO:0000313" key="10">
    <source>
        <dbReference type="Proteomes" id="UP001292182"/>
    </source>
</evidence>
<keyword evidence="7" id="KW-0975">Bacterial flagellum</keyword>
<evidence type="ECO:0000256" key="1">
    <source>
        <dbReference type="ARBA" id="ARBA00002591"/>
    </source>
</evidence>
<dbReference type="PRINTS" id="PR01008">
    <property type="entry name" value="FLGLRINGFLGH"/>
</dbReference>
<reference evidence="10" key="1">
    <citation type="submission" date="2023-07" db="EMBL/GenBank/DDBJ databases">
        <title>Whole genome sequence analysis of rice epiphytic Sphingomonas sanguinis OsEp_Plm_15B2.</title>
        <authorList>
            <person name="Sahu K.P."/>
            <person name="Asharani P."/>
            <person name="Reddy B."/>
            <person name="Kumar A."/>
        </authorList>
    </citation>
    <scope>NUCLEOTIDE SEQUENCE [LARGE SCALE GENOMIC DNA]</scope>
    <source>
        <strain evidence="10">OsEp_Plm_15B2</strain>
    </source>
</reference>
<keyword evidence="8" id="KW-0998">Cell outer membrane</keyword>
<name>A0ABU5LS93_9SPHN</name>
<protein>
    <submittedName>
        <fullName evidence="9">Flagellar basal body L-ring protein FlgH</fullName>
    </submittedName>
</protein>
<comment type="similarity">
    <text evidence="4">Belongs to the FlgH family.</text>
</comment>
<keyword evidence="5" id="KW-0732">Signal</keyword>
<comment type="subcellular location">
    <subcellularLocation>
        <location evidence="2">Bacterial flagellum basal body</location>
    </subcellularLocation>
    <subcellularLocation>
        <location evidence="3">Cell outer membrane</location>
    </subcellularLocation>
</comment>
<dbReference type="RefSeq" id="WP_322539666.1">
    <property type="nucleotide sequence ID" value="NZ_JAOBTW010000012.1"/>
</dbReference>
<dbReference type="PANTHER" id="PTHR34933">
    <property type="entry name" value="FLAGELLAR L-RING PROTEIN"/>
    <property type="match status" value="1"/>
</dbReference>
<dbReference type="Proteomes" id="UP001292182">
    <property type="component" value="Unassembled WGS sequence"/>
</dbReference>
<proteinExistence type="inferred from homology"/>
<dbReference type="InterPro" id="IPR000527">
    <property type="entry name" value="Flag_Lring"/>
</dbReference>
<dbReference type="Pfam" id="PF02107">
    <property type="entry name" value="FlgH"/>
    <property type="match status" value="1"/>
</dbReference>
<dbReference type="EMBL" id="JAOBTW010000012">
    <property type="protein sequence ID" value="MDZ7282807.1"/>
    <property type="molecule type" value="Genomic_DNA"/>
</dbReference>
<evidence type="ECO:0000256" key="3">
    <source>
        <dbReference type="ARBA" id="ARBA00004442"/>
    </source>
</evidence>
<evidence type="ECO:0000256" key="5">
    <source>
        <dbReference type="ARBA" id="ARBA00022729"/>
    </source>
</evidence>
<keyword evidence="10" id="KW-1185">Reference proteome</keyword>
<comment type="caution">
    <text evidence="9">The sequence shown here is derived from an EMBL/GenBank/DDBJ whole genome shotgun (WGS) entry which is preliminary data.</text>
</comment>
<evidence type="ECO:0000256" key="7">
    <source>
        <dbReference type="ARBA" id="ARBA00023143"/>
    </source>
</evidence>
<dbReference type="PANTHER" id="PTHR34933:SF1">
    <property type="entry name" value="FLAGELLAR L-RING PROTEIN"/>
    <property type="match status" value="1"/>
</dbReference>